<reference evidence="2" key="1">
    <citation type="journal article" date="2022" name="Int. J. Mol. Sci.">
        <title>Draft Genome of Tanacetum Coccineum: Genomic Comparison of Closely Related Tanacetum-Family Plants.</title>
        <authorList>
            <person name="Yamashiro T."/>
            <person name="Shiraishi A."/>
            <person name="Nakayama K."/>
            <person name="Satake H."/>
        </authorList>
    </citation>
    <scope>NUCLEOTIDE SEQUENCE</scope>
</reference>
<accession>A0ABQ5IAS7</accession>
<organism evidence="2 3">
    <name type="scientific">Tanacetum coccineum</name>
    <dbReference type="NCBI Taxonomy" id="301880"/>
    <lineage>
        <taxon>Eukaryota</taxon>
        <taxon>Viridiplantae</taxon>
        <taxon>Streptophyta</taxon>
        <taxon>Embryophyta</taxon>
        <taxon>Tracheophyta</taxon>
        <taxon>Spermatophyta</taxon>
        <taxon>Magnoliopsida</taxon>
        <taxon>eudicotyledons</taxon>
        <taxon>Gunneridae</taxon>
        <taxon>Pentapetalae</taxon>
        <taxon>asterids</taxon>
        <taxon>campanulids</taxon>
        <taxon>Asterales</taxon>
        <taxon>Asteraceae</taxon>
        <taxon>Asteroideae</taxon>
        <taxon>Anthemideae</taxon>
        <taxon>Anthemidinae</taxon>
        <taxon>Tanacetum</taxon>
    </lineage>
</organism>
<feature type="compositionally biased region" description="Acidic residues" evidence="1">
    <location>
        <begin position="418"/>
        <end position="434"/>
    </location>
</feature>
<gene>
    <name evidence="2" type="ORF">Tco_1092085</name>
</gene>
<feature type="compositionally biased region" description="Acidic residues" evidence="1">
    <location>
        <begin position="343"/>
        <end position="361"/>
    </location>
</feature>
<evidence type="ECO:0000313" key="3">
    <source>
        <dbReference type="Proteomes" id="UP001151760"/>
    </source>
</evidence>
<evidence type="ECO:0000313" key="2">
    <source>
        <dbReference type="EMBL" id="GJT96567.1"/>
    </source>
</evidence>
<feature type="region of interest" description="Disordered" evidence="1">
    <location>
        <begin position="322"/>
        <end position="434"/>
    </location>
</feature>
<dbReference type="EMBL" id="BQNB010020494">
    <property type="protein sequence ID" value="GJT96567.1"/>
    <property type="molecule type" value="Genomic_DNA"/>
</dbReference>
<name>A0ABQ5IAS7_9ASTR</name>
<feature type="compositionally biased region" description="Basic and acidic residues" evidence="1">
    <location>
        <begin position="362"/>
        <end position="383"/>
    </location>
</feature>
<comment type="caution">
    <text evidence="2">The sequence shown here is derived from an EMBL/GenBank/DDBJ whole genome shotgun (WGS) entry which is preliminary data.</text>
</comment>
<protein>
    <submittedName>
        <fullName evidence="2">Uncharacterized protein</fullName>
    </submittedName>
</protein>
<feature type="region of interest" description="Disordered" evidence="1">
    <location>
        <begin position="256"/>
        <end position="298"/>
    </location>
</feature>
<evidence type="ECO:0000256" key="1">
    <source>
        <dbReference type="SAM" id="MobiDB-lite"/>
    </source>
</evidence>
<sequence length="434" mass="49843">MSMTKEQQQALDDALVPREQRLTIGSCNYRLSTTFKPKEPTFQVALDVLTLTPFYPAFLITASVPAVYMQEFWATVTYQKHHIRFKMNKKSYSFDMETFRNMLLICPKLPGQKFVDPPFEEEILTFIRELGYPGNIKLLSDVKEKVDYVYLLWEDLVFQIENKESRKNKYKFYPRFTKVIINHFMSQDQSIPRRNKVDWHMANDDPILTTMRFIPQHEVVQRYGAILPDYLTNPAMKESAAYKTYHDIAIGKVQPKPKYVRRSSRTKTDEAPKPSTGKRVKATAKVAKSGKKKQAAPRLETLSDIALTEAEQMKLAIERSKTQLHISQPNGSGAHEGTGKSSEEEDDGEDKVSEHEDDDDDERTKSDNDGDDFVHPKFLTHNEEEGEEESFDPRVQTPSHVESTDDDKEVQGVNIEGEAMDEAANNEEDEGNEL</sequence>
<reference evidence="2" key="2">
    <citation type="submission" date="2022-01" db="EMBL/GenBank/DDBJ databases">
        <authorList>
            <person name="Yamashiro T."/>
            <person name="Shiraishi A."/>
            <person name="Satake H."/>
            <person name="Nakayama K."/>
        </authorList>
    </citation>
    <scope>NUCLEOTIDE SEQUENCE</scope>
</reference>
<feature type="compositionally biased region" description="Basic residues" evidence="1">
    <location>
        <begin position="276"/>
        <end position="295"/>
    </location>
</feature>
<dbReference type="Proteomes" id="UP001151760">
    <property type="component" value="Unassembled WGS sequence"/>
</dbReference>
<proteinExistence type="predicted"/>
<keyword evidence="3" id="KW-1185">Reference proteome</keyword>